<feature type="chain" id="PRO_5036113336" evidence="4">
    <location>
        <begin position="22"/>
        <end position="1070"/>
    </location>
</feature>
<evidence type="ECO:0000313" key="8">
    <source>
        <dbReference type="EMBL" id="VFK05944.1"/>
    </source>
</evidence>
<dbReference type="InterPro" id="IPR020472">
    <property type="entry name" value="WD40_PAC1"/>
</dbReference>
<dbReference type="Pfam" id="PF00400">
    <property type="entry name" value="WD40"/>
    <property type="match status" value="5"/>
</dbReference>
<dbReference type="PANTHER" id="PTHR19879:SF9">
    <property type="entry name" value="TRANSCRIPTION INITIATION FACTOR TFIID SUBUNIT 5"/>
    <property type="match status" value="1"/>
</dbReference>
<dbReference type="InterPro" id="IPR036322">
    <property type="entry name" value="WD40_repeat_dom_sf"/>
</dbReference>
<dbReference type="GO" id="GO:0006508">
    <property type="term" value="P:proteolysis"/>
    <property type="evidence" value="ECO:0007669"/>
    <property type="project" value="InterPro"/>
</dbReference>
<dbReference type="InterPro" id="IPR001680">
    <property type="entry name" value="WD40_rpt"/>
</dbReference>
<dbReference type="EMBL" id="CAADFL010000007">
    <property type="protein sequence ID" value="VFK05944.1"/>
    <property type="molecule type" value="Genomic_DNA"/>
</dbReference>
<accession>A0A450RZF4</accession>
<dbReference type="InterPro" id="IPR015943">
    <property type="entry name" value="WD40/YVTN_repeat-like_dom_sf"/>
</dbReference>
<feature type="repeat" description="WD" evidence="3">
    <location>
        <begin position="143"/>
        <end position="192"/>
    </location>
</feature>
<evidence type="ECO:0000313" key="7">
    <source>
        <dbReference type="EMBL" id="VFJ44950.1"/>
    </source>
</evidence>
<protein>
    <submittedName>
        <fullName evidence="6">WD40 repeat</fullName>
    </submittedName>
</protein>
<dbReference type="SMART" id="SM00320">
    <property type="entry name" value="WD40"/>
    <property type="match status" value="7"/>
</dbReference>
<feature type="domain" description="Peptidase C14 caspase" evidence="5">
    <location>
        <begin position="834"/>
        <end position="1056"/>
    </location>
</feature>
<reference evidence="6" key="1">
    <citation type="submission" date="2019-02" db="EMBL/GenBank/DDBJ databases">
        <authorList>
            <person name="Gruber-Vodicka R. H."/>
            <person name="Seah K. B. B."/>
        </authorList>
    </citation>
    <scope>NUCLEOTIDE SEQUENCE</scope>
    <source>
        <strain evidence="6">BECK_BZ163</strain>
        <strain evidence="8">BECK_BZ164</strain>
        <strain evidence="7">BECK_BZ165</strain>
    </source>
</reference>
<feature type="repeat" description="WD" evidence="3">
    <location>
        <begin position="571"/>
        <end position="612"/>
    </location>
</feature>
<evidence type="ECO:0000256" key="4">
    <source>
        <dbReference type="SAM" id="SignalP"/>
    </source>
</evidence>
<feature type="signal peptide" evidence="4">
    <location>
        <begin position="1"/>
        <end position="21"/>
    </location>
</feature>
<keyword evidence="4" id="KW-0732">Signal</keyword>
<dbReference type="InterPro" id="IPR019775">
    <property type="entry name" value="WD40_repeat_CS"/>
</dbReference>
<evidence type="ECO:0000256" key="1">
    <source>
        <dbReference type="ARBA" id="ARBA00022574"/>
    </source>
</evidence>
<dbReference type="GO" id="GO:0004197">
    <property type="term" value="F:cysteine-type endopeptidase activity"/>
    <property type="evidence" value="ECO:0007669"/>
    <property type="project" value="InterPro"/>
</dbReference>
<dbReference type="SUPFAM" id="SSF52129">
    <property type="entry name" value="Caspase-like"/>
    <property type="match status" value="1"/>
</dbReference>
<feature type="repeat" description="WD" evidence="3">
    <location>
        <begin position="197"/>
        <end position="228"/>
    </location>
</feature>
<organism evidence="6">
    <name type="scientific">Candidatus Kentrum sp. FM</name>
    <dbReference type="NCBI Taxonomy" id="2126340"/>
    <lineage>
        <taxon>Bacteria</taxon>
        <taxon>Pseudomonadati</taxon>
        <taxon>Pseudomonadota</taxon>
        <taxon>Gammaproteobacteria</taxon>
        <taxon>Candidatus Kentrum</taxon>
    </lineage>
</organism>
<feature type="repeat" description="WD" evidence="3">
    <location>
        <begin position="37"/>
        <end position="78"/>
    </location>
</feature>
<dbReference type="AlphaFoldDB" id="A0A450RZF4"/>
<evidence type="ECO:0000256" key="2">
    <source>
        <dbReference type="ARBA" id="ARBA00022737"/>
    </source>
</evidence>
<dbReference type="PROSITE" id="PS50082">
    <property type="entry name" value="WD_REPEATS_2"/>
    <property type="match status" value="5"/>
</dbReference>
<evidence type="ECO:0000313" key="6">
    <source>
        <dbReference type="EMBL" id="VFJ44649.1"/>
    </source>
</evidence>
<dbReference type="PANTHER" id="PTHR19879">
    <property type="entry name" value="TRANSCRIPTION INITIATION FACTOR TFIID"/>
    <property type="match status" value="1"/>
</dbReference>
<dbReference type="EMBL" id="CAADEZ010000020">
    <property type="protein sequence ID" value="VFJ44649.1"/>
    <property type="molecule type" value="Genomic_DNA"/>
</dbReference>
<dbReference type="PROSITE" id="PS50294">
    <property type="entry name" value="WD_REPEATS_REGION"/>
    <property type="match status" value="5"/>
</dbReference>
<keyword evidence="2" id="KW-0677">Repeat</keyword>
<dbReference type="InterPro" id="IPR011600">
    <property type="entry name" value="Pept_C14_caspase"/>
</dbReference>
<name>A0A450RZF4_9GAMM</name>
<dbReference type="Pfam" id="PF00656">
    <property type="entry name" value="Peptidase_C14"/>
    <property type="match status" value="1"/>
</dbReference>
<feature type="repeat" description="WD" evidence="3">
    <location>
        <begin position="244"/>
        <end position="285"/>
    </location>
</feature>
<dbReference type="CDD" id="cd00200">
    <property type="entry name" value="WD40"/>
    <property type="match status" value="1"/>
</dbReference>
<evidence type="ECO:0000259" key="5">
    <source>
        <dbReference type="Pfam" id="PF00656"/>
    </source>
</evidence>
<sequence>MKKPLPLLFLLCLLVGASVSAQVLAQAEDTPRLVVDTGGHRGLINDVLFTWDGKRLVSVSQDKTVRVWDVQSGELVRTLRGEIGPGDAGRLYAGALSPPDGNGAEWLAVGGVLAGGREGRYGIRLMALQGPTNAPADVPARLLRGHTNVILSLAFGPRNDPNASNSKQWLLSGSADNTARLWDIESGPVDNSPLAVLGGHTGAIRAVAFSPGGARLATGSDDGTLRLWAAPGEGGTGARLLAELTGHTGGVKAAAFTPDGKYLLSGSDDKTIRFWDGRDGRFIRVLADVGYWVASLCVGPQGKKVLVGCGGGPLCSSNPAKVLAIPSGEELGRFGRHDNIVPASAISPDGPDHQRLARLCLRHLPADKPTAHHRRDLPCAALAATGGGDDFPIYLWELATGKVRHTLVGEGSRIRSVGFARDGTGVAWGTLFDRLGYDGQQLHGPLQHRFQLREKDPSGQPGPFDPTRDGRLESEAAADRHYLRAMQIVGDIRVRAADAPPSNGPNSDVPPSTLEILQGDKVRQRITRGPGDGHYHSSFTLTPDGGTVISGAGNGHLASYEVATGKKRHEFIGHTGDVLAVAPSPDGRWLVSGGADQTVRLWEMESAKPLLTILPASGGQWVAWTPEGYYTASLDGDRLIGWHMGRGEGRLARYYRAQRFAKRFRQPRVVAGYLATGGDLDRAIALANQPLANQEARIITPGRAPVKKTTAADLPALAPPMVSIREPGRAQLTTHRARIGLVAEARSVNQEPVRQIRVNVNGRELDRQAMEPLEPGSDGDTAVTRFQAEIALEPGENRIAVRAENRHSRSAPAMVTVTRTGAVPEKPNLYLLGIGISDYPAPGYELHYAHKDPRRLARVLQAQQGRAYRRVQTRLLKEAEADKEAILAGLGWLAQQGTVNDVFLIFFSGRGLKDHNGDYYLLPHDGDPAHLAASAVEWSHVSNTLKRLPGKRWLLVDAHHGRTVTGKDSRSRPAPDITDALRELGEADGGVVVMSAATGREASQERRWGVFARAVIEGLEGRADDNGDARVDIRELDRYVIRRVEQFSGGYQHPTTRIPPVVPDFPVAVF</sequence>
<dbReference type="EMBL" id="CAADFA010000018">
    <property type="protein sequence ID" value="VFJ44950.1"/>
    <property type="molecule type" value="Genomic_DNA"/>
</dbReference>
<dbReference type="SUPFAM" id="SSF50998">
    <property type="entry name" value="Quinoprotein alcohol dehydrogenase-like"/>
    <property type="match status" value="1"/>
</dbReference>
<dbReference type="PRINTS" id="PR00320">
    <property type="entry name" value="GPROTEINBRPT"/>
</dbReference>
<dbReference type="SUPFAM" id="SSF50978">
    <property type="entry name" value="WD40 repeat-like"/>
    <property type="match status" value="1"/>
</dbReference>
<proteinExistence type="predicted"/>
<gene>
    <name evidence="6" type="ORF">BECKFM1743A_GA0114220_100201</name>
    <name evidence="8" type="ORF">BECKFM1743B_GA0114221_100077</name>
    <name evidence="7" type="ORF">BECKFM1743C_GA0114222_100182</name>
</gene>
<keyword evidence="1 3" id="KW-0853">WD repeat</keyword>
<dbReference type="InterPro" id="IPR029030">
    <property type="entry name" value="Caspase-like_dom_sf"/>
</dbReference>
<dbReference type="PROSITE" id="PS00678">
    <property type="entry name" value="WD_REPEATS_1"/>
    <property type="match status" value="3"/>
</dbReference>
<dbReference type="Gene3D" id="3.40.50.1460">
    <property type="match status" value="1"/>
</dbReference>
<evidence type="ECO:0000256" key="3">
    <source>
        <dbReference type="PROSITE-ProRule" id="PRU00221"/>
    </source>
</evidence>
<dbReference type="Gene3D" id="2.130.10.10">
    <property type="entry name" value="YVTN repeat-like/Quinoprotein amine dehydrogenase"/>
    <property type="match status" value="5"/>
</dbReference>
<dbReference type="InterPro" id="IPR011047">
    <property type="entry name" value="Quinoprotein_ADH-like_sf"/>
</dbReference>